<keyword evidence="3" id="KW-0645">Protease</keyword>
<protein>
    <submittedName>
        <fullName evidence="10">Uncharacterized protein</fullName>
    </submittedName>
</protein>
<comment type="caution">
    <text evidence="10">The sequence shown here is derived from an EMBL/GenBank/DDBJ whole genome shotgun (WGS) entry which is preliminary data.</text>
</comment>
<accession>A0A1F7V5K4</accession>
<evidence type="ECO:0000256" key="3">
    <source>
        <dbReference type="ARBA" id="ARBA00022670"/>
    </source>
</evidence>
<keyword evidence="5" id="KW-0064">Aspartyl protease</keyword>
<dbReference type="PANTHER" id="PTHR33695:SF1">
    <property type="entry name" value="LIPOPROTEIN SIGNAL PEPTIDASE"/>
    <property type="match status" value="1"/>
</dbReference>
<keyword evidence="2" id="KW-1003">Cell membrane</keyword>
<dbReference type="STRING" id="1802407.A3I40_02700"/>
<evidence type="ECO:0000256" key="1">
    <source>
        <dbReference type="ARBA" id="ARBA00006139"/>
    </source>
</evidence>
<comment type="similarity">
    <text evidence="1">Belongs to the peptidase A8 family.</text>
</comment>
<evidence type="ECO:0000256" key="5">
    <source>
        <dbReference type="ARBA" id="ARBA00022750"/>
    </source>
</evidence>
<evidence type="ECO:0000256" key="8">
    <source>
        <dbReference type="ARBA" id="ARBA00023136"/>
    </source>
</evidence>
<feature type="transmembrane region" description="Helical" evidence="9">
    <location>
        <begin position="45"/>
        <end position="72"/>
    </location>
</feature>
<evidence type="ECO:0000256" key="7">
    <source>
        <dbReference type="ARBA" id="ARBA00022989"/>
    </source>
</evidence>
<feature type="transmembrane region" description="Helical" evidence="9">
    <location>
        <begin position="108"/>
        <end position="132"/>
    </location>
</feature>
<dbReference type="EMBL" id="MGEP01000060">
    <property type="protein sequence ID" value="OGL85809.1"/>
    <property type="molecule type" value="Genomic_DNA"/>
</dbReference>
<sequence>MLPFFVLAIGALADRVTKALAIAEPARSTPLIKGVLSFEPGVNARGPLGIVVVDSIFFILAVALVAVLAILIWSETSPVNRALLAGALFGIASNSYDKFRYEHIVDTLRLIGGLSFNLADVLIVIGVVGVIIRYRWPKRQEQSNI</sequence>
<dbReference type="PANTHER" id="PTHR33695">
    <property type="entry name" value="LIPOPROTEIN SIGNAL PEPTIDASE"/>
    <property type="match status" value="1"/>
</dbReference>
<dbReference type="GO" id="GO:0016020">
    <property type="term" value="C:membrane"/>
    <property type="evidence" value="ECO:0007669"/>
    <property type="project" value="InterPro"/>
</dbReference>
<evidence type="ECO:0000313" key="11">
    <source>
        <dbReference type="Proteomes" id="UP000178723"/>
    </source>
</evidence>
<evidence type="ECO:0000256" key="6">
    <source>
        <dbReference type="ARBA" id="ARBA00022801"/>
    </source>
</evidence>
<evidence type="ECO:0000256" key="4">
    <source>
        <dbReference type="ARBA" id="ARBA00022692"/>
    </source>
</evidence>
<organism evidence="10 11">
    <name type="scientific">Candidatus Uhrbacteria bacterium RIFCSPLOWO2_02_FULL_48_12</name>
    <dbReference type="NCBI Taxonomy" id="1802407"/>
    <lineage>
        <taxon>Bacteria</taxon>
        <taxon>Candidatus Uhriibacteriota</taxon>
    </lineage>
</organism>
<dbReference type="InterPro" id="IPR001872">
    <property type="entry name" value="Peptidase_A8"/>
</dbReference>
<reference evidence="10 11" key="1">
    <citation type="journal article" date="2016" name="Nat. Commun.">
        <title>Thousands of microbial genomes shed light on interconnected biogeochemical processes in an aquifer system.</title>
        <authorList>
            <person name="Anantharaman K."/>
            <person name="Brown C.T."/>
            <person name="Hug L.A."/>
            <person name="Sharon I."/>
            <person name="Castelle C.J."/>
            <person name="Probst A.J."/>
            <person name="Thomas B.C."/>
            <person name="Singh A."/>
            <person name="Wilkins M.J."/>
            <person name="Karaoz U."/>
            <person name="Brodie E.L."/>
            <person name="Williams K.H."/>
            <person name="Hubbard S.S."/>
            <person name="Banfield J.F."/>
        </authorList>
    </citation>
    <scope>NUCLEOTIDE SEQUENCE [LARGE SCALE GENOMIC DNA]</scope>
</reference>
<evidence type="ECO:0000313" key="10">
    <source>
        <dbReference type="EMBL" id="OGL85809.1"/>
    </source>
</evidence>
<keyword evidence="8 9" id="KW-0472">Membrane</keyword>
<proteinExistence type="inferred from homology"/>
<evidence type="ECO:0000256" key="2">
    <source>
        <dbReference type="ARBA" id="ARBA00022475"/>
    </source>
</evidence>
<keyword evidence="6" id="KW-0378">Hydrolase</keyword>
<dbReference type="GO" id="GO:0004190">
    <property type="term" value="F:aspartic-type endopeptidase activity"/>
    <property type="evidence" value="ECO:0007669"/>
    <property type="project" value="UniProtKB-KW"/>
</dbReference>
<name>A0A1F7V5K4_9BACT</name>
<dbReference type="AlphaFoldDB" id="A0A1F7V5K4"/>
<dbReference type="Proteomes" id="UP000178723">
    <property type="component" value="Unassembled WGS sequence"/>
</dbReference>
<feature type="transmembrane region" description="Helical" evidence="9">
    <location>
        <begin position="79"/>
        <end position="96"/>
    </location>
</feature>
<dbReference type="Pfam" id="PF01252">
    <property type="entry name" value="Peptidase_A8"/>
    <property type="match status" value="1"/>
</dbReference>
<dbReference type="GO" id="GO:0006508">
    <property type="term" value="P:proteolysis"/>
    <property type="evidence" value="ECO:0007669"/>
    <property type="project" value="UniProtKB-KW"/>
</dbReference>
<evidence type="ECO:0000256" key="9">
    <source>
        <dbReference type="SAM" id="Phobius"/>
    </source>
</evidence>
<keyword evidence="7 9" id="KW-1133">Transmembrane helix</keyword>
<gene>
    <name evidence="10" type="ORF">A3I40_02700</name>
</gene>
<keyword evidence="4 9" id="KW-0812">Transmembrane</keyword>